<dbReference type="Proteomes" id="UP000093267">
    <property type="component" value="Chromosome"/>
</dbReference>
<dbReference type="PANTHER" id="PTHR48079">
    <property type="entry name" value="PROTEIN YEEZ"/>
    <property type="match status" value="1"/>
</dbReference>
<organism evidence="2 3">
    <name type="scientific">Secundilactobacillus paracollinoides</name>
    <dbReference type="NCBI Taxonomy" id="240427"/>
    <lineage>
        <taxon>Bacteria</taxon>
        <taxon>Bacillati</taxon>
        <taxon>Bacillota</taxon>
        <taxon>Bacilli</taxon>
        <taxon>Lactobacillales</taxon>
        <taxon>Lactobacillaceae</taxon>
        <taxon>Secundilactobacillus</taxon>
    </lineage>
</organism>
<evidence type="ECO:0000259" key="1">
    <source>
        <dbReference type="Pfam" id="PF01370"/>
    </source>
</evidence>
<dbReference type="GO" id="GO:0004029">
    <property type="term" value="F:aldehyde dehydrogenase (NAD+) activity"/>
    <property type="evidence" value="ECO:0007669"/>
    <property type="project" value="TreeGrafter"/>
</dbReference>
<dbReference type="InterPro" id="IPR036291">
    <property type="entry name" value="NAD(P)-bd_dom_sf"/>
</dbReference>
<dbReference type="InterPro" id="IPR051783">
    <property type="entry name" value="NAD(P)-dependent_oxidoreduct"/>
</dbReference>
<dbReference type="Gene3D" id="3.40.50.720">
    <property type="entry name" value="NAD(P)-binding Rossmann-like Domain"/>
    <property type="match status" value="1"/>
</dbReference>
<sequence>MTTVFMTGATGYVGSKAAAELVEKGYNVRALTHSDKGAEKLTQQGITAVKGDLEDNALLTTEAKNADAVLHLGMGVTEHYNTFEGISDLDSQNIHAFGDGVKGTTKPVIVTHGTASMMPGQFFTENDHADAGFPSRSPRLSEVAARELLADGINAYVVRLAPSVHGEGDDDHGFIPQLVTESQKQGYVINYNGGENRWTAVNVLDAGHLYVLALEYALNGDDNDKKLHFFNANDEEQLKMRVVVKKISDGLNIPVKEEHADPEKLDFSHQLFAMDIPASSKLTRETLKWTPTHDDLLTDMARYFK</sequence>
<dbReference type="PANTHER" id="PTHR48079:SF9">
    <property type="entry name" value="PUTATIVE-RELATED"/>
    <property type="match status" value="1"/>
</dbReference>
<proteinExistence type="predicted"/>
<feature type="domain" description="NAD-dependent epimerase/dehydratase" evidence="1">
    <location>
        <begin position="4"/>
        <end position="221"/>
    </location>
</feature>
<evidence type="ECO:0000313" key="2">
    <source>
        <dbReference type="EMBL" id="ANZ67145.1"/>
    </source>
</evidence>
<dbReference type="STRING" id="240427.AYR62_10035"/>
<evidence type="ECO:0000313" key="3">
    <source>
        <dbReference type="Proteomes" id="UP000093267"/>
    </source>
</evidence>
<gene>
    <name evidence="2" type="ORF">AYR63_08350</name>
</gene>
<protein>
    <recommendedName>
        <fullName evidence="1">NAD-dependent epimerase/dehydratase domain-containing protein</fullName>
    </recommendedName>
</protein>
<dbReference type="Pfam" id="PF01370">
    <property type="entry name" value="Epimerase"/>
    <property type="match status" value="1"/>
</dbReference>
<dbReference type="EMBL" id="CP014924">
    <property type="protein sequence ID" value="ANZ67145.1"/>
    <property type="molecule type" value="Genomic_DNA"/>
</dbReference>
<dbReference type="SUPFAM" id="SSF51735">
    <property type="entry name" value="NAD(P)-binding Rossmann-fold domains"/>
    <property type="match status" value="1"/>
</dbReference>
<dbReference type="OrthoDB" id="9811743at2"/>
<dbReference type="InterPro" id="IPR001509">
    <property type="entry name" value="Epimerase_deHydtase"/>
</dbReference>
<dbReference type="RefSeq" id="WP_054708079.1">
    <property type="nucleotide sequence ID" value="NZ_CP014912.1"/>
</dbReference>
<dbReference type="GO" id="GO:0005737">
    <property type="term" value="C:cytoplasm"/>
    <property type="evidence" value="ECO:0007669"/>
    <property type="project" value="TreeGrafter"/>
</dbReference>
<keyword evidence="3" id="KW-1185">Reference proteome</keyword>
<accession>A0A1B2IYL6</accession>
<name>A0A1B2IYL6_9LACO</name>
<reference evidence="2 3" key="1">
    <citation type="submission" date="2016-03" db="EMBL/GenBank/DDBJ databases">
        <title>Pediococcus and Lactobacillus from brewery environment - whole genome sequencing and assembly.</title>
        <authorList>
            <person name="Behr J."/>
            <person name="Geissler A.J."/>
            <person name="Vogel R.F."/>
        </authorList>
    </citation>
    <scope>NUCLEOTIDE SEQUENCE [LARGE SCALE GENOMIC DNA]</scope>
    <source>
        <strain evidence="2 3">TMW 1.1995</strain>
    </source>
</reference>
<dbReference type="AlphaFoldDB" id="A0A1B2IYL6"/>